<organism evidence="1 2">
    <name type="scientific">Raoultella terrigena</name>
    <name type="common">Klebsiella terrigena</name>
    <dbReference type="NCBI Taxonomy" id="577"/>
    <lineage>
        <taxon>Bacteria</taxon>
        <taxon>Pseudomonadati</taxon>
        <taxon>Pseudomonadota</taxon>
        <taxon>Gammaproteobacteria</taxon>
        <taxon>Enterobacterales</taxon>
        <taxon>Enterobacteriaceae</taxon>
        <taxon>Klebsiella/Raoultella group</taxon>
        <taxon>Raoultella</taxon>
    </lineage>
</organism>
<accession>A0A3P8M2K3</accession>
<evidence type="ECO:0000313" key="2">
    <source>
        <dbReference type="Proteomes" id="UP000274346"/>
    </source>
</evidence>
<gene>
    <name evidence="1" type="ORF">NCTC13098_02564</name>
</gene>
<name>A0A3P8M2K3_RAOTE</name>
<dbReference type="AlphaFoldDB" id="A0A3P8M2K3"/>
<sequence length="100" mass="11221">MAHIIDRQLRLLALAQNGPGVGIKDFPCFRRRDASLSANQQLLVQFTFQGRNLLTQRGLCDMQDFGCLSQTADIDDFTKYFSRLKFILPPVRNASTNAGS</sequence>
<dbReference type="KEGG" id="rtg:NCTC13098_02564"/>
<proteinExistence type="predicted"/>
<protein>
    <submittedName>
        <fullName evidence="1">Uncharacterized protein</fullName>
    </submittedName>
</protein>
<evidence type="ECO:0000313" key="1">
    <source>
        <dbReference type="EMBL" id="VDR26223.1"/>
    </source>
</evidence>
<dbReference type="Proteomes" id="UP000274346">
    <property type="component" value="Chromosome"/>
</dbReference>
<reference evidence="1 2" key="1">
    <citation type="submission" date="2018-12" db="EMBL/GenBank/DDBJ databases">
        <authorList>
            <consortium name="Pathogen Informatics"/>
        </authorList>
    </citation>
    <scope>NUCLEOTIDE SEQUENCE [LARGE SCALE GENOMIC DNA]</scope>
    <source>
        <strain evidence="1 2">NCTC13098</strain>
    </source>
</reference>
<dbReference type="EMBL" id="LR131271">
    <property type="protein sequence ID" value="VDR26223.1"/>
    <property type="molecule type" value="Genomic_DNA"/>
</dbReference>